<dbReference type="Proteomes" id="UP001175271">
    <property type="component" value="Unassembled WGS sequence"/>
</dbReference>
<feature type="transmembrane region" description="Helical" evidence="5">
    <location>
        <begin position="279"/>
        <end position="301"/>
    </location>
</feature>
<comment type="caution">
    <text evidence="7">The sequence shown here is derived from an EMBL/GenBank/DDBJ whole genome shotgun (WGS) entry which is preliminary data.</text>
</comment>
<evidence type="ECO:0000313" key="7">
    <source>
        <dbReference type="EMBL" id="KAK0397417.1"/>
    </source>
</evidence>
<dbReference type="SUPFAM" id="SSF81321">
    <property type="entry name" value="Family A G protein-coupled receptor-like"/>
    <property type="match status" value="1"/>
</dbReference>
<feature type="transmembrane region" description="Helical" evidence="5">
    <location>
        <begin position="32"/>
        <end position="57"/>
    </location>
</feature>
<proteinExistence type="predicted"/>
<evidence type="ECO:0000256" key="1">
    <source>
        <dbReference type="ARBA" id="ARBA00004370"/>
    </source>
</evidence>
<dbReference type="PANTHER" id="PTHR46641">
    <property type="entry name" value="FMRFAMIDE RECEPTOR-RELATED"/>
    <property type="match status" value="1"/>
</dbReference>
<comment type="subcellular location">
    <subcellularLocation>
        <location evidence="1">Membrane</location>
    </subcellularLocation>
</comment>
<dbReference type="GO" id="GO:0016020">
    <property type="term" value="C:membrane"/>
    <property type="evidence" value="ECO:0007669"/>
    <property type="project" value="UniProtKB-SubCell"/>
</dbReference>
<dbReference type="PROSITE" id="PS50262">
    <property type="entry name" value="G_PROTEIN_RECEP_F1_2"/>
    <property type="match status" value="1"/>
</dbReference>
<dbReference type="Gene3D" id="1.20.1070.10">
    <property type="entry name" value="Rhodopsin 7-helix transmembrane proteins"/>
    <property type="match status" value="1"/>
</dbReference>
<reference evidence="7" key="1">
    <citation type="submission" date="2023-06" db="EMBL/GenBank/DDBJ databases">
        <title>Genomic analysis of the entomopathogenic nematode Steinernema hermaphroditum.</title>
        <authorList>
            <person name="Schwarz E.M."/>
            <person name="Heppert J.K."/>
            <person name="Baniya A."/>
            <person name="Schwartz H.T."/>
            <person name="Tan C.-H."/>
            <person name="Antoshechkin I."/>
            <person name="Sternberg P.W."/>
            <person name="Goodrich-Blair H."/>
            <person name="Dillman A.R."/>
        </authorList>
    </citation>
    <scope>NUCLEOTIDE SEQUENCE</scope>
    <source>
        <strain evidence="7">PS9179</strain>
        <tissue evidence="7">Whole animal</tissue>
    </source>
</reference>
<keyword evidence="2 5" id="KW-0812">Transmembrane</keyword>
<dbReference type="AlphaFoldDB" id="A0AA39H1C4"/>
<dbReference type="InterPro" id="IPR017452">
    <property type="entry name" value="GPCR_Rhodpsn_7TM"/>
</dbReference>
<keyword evidence="8" id="KW-1185">Reference proteome</keyword>
<feature type="domain" description="G-protein coupled receptors family 1 profile" evidence="6">
    <location>
        <begin position="45"/>
        <end position="342"/>
    </location>
</feature>
<evidence type="ECO:0000256" key="4">
    <source>
        <dbReference type="ARBA" id="ARBA00023136"/>
    </source>
</evidence>
<gene>
    <name evidence="7" type="ORF">QR680_002117</name>
</gene>
<name>A0AA39H1C4_9BILA</name>
<keyword evidence="3 5" id="KW-1133">Transmembrane helix</keyword>
<feature type="transmembrane region" description="Helical" evidence="5">
    <location>
        <begin position="210"/>
        <end position="232"/>
    </location>
</feature>
<keyword evidence="4 5" id="KW-0472">Membrane</keyword>
<dbReference type="InterPro" id="IPR052954">
    <property type="entry name" value="GPCR-Ligand_Int"/>
</dbReference>
<organism evidence="7 8">
    <name type="scientific">Steinernema hermaphroditum</name>
    <dbReference type="NCBI Taxonomy" id="289476"/>
    <lineage>
        <taxon>Eukaryota</taxon>
        <taxon>Metazoa</taxon>
        <taxon>Ecdysozoa</taxon>
        <taxon>Nematoda</taxon>
        <taxon>Chromadorea</taxon>
        <taxon>Rhabditida</taxon>
        <taxon>Tylenchina</taxon>
        <taxon>Panagrolaimomorpha</taxon>
        <taxon>Strongyloidoidea</taxon>
        <taxon>Steinernematidae</taxon>
        <taxon>Steinernema</taxon>
    </lineage>
</organism>
<feature type="transmembrane region" description="Helical" evidence="5">
    <location>
        <begin position="159"/>
        <end position="178"/>
    </location>
</feature>
<sequence>MEESSFWIESPCYHEPKVHDHELYQQLITINLWLLIPLTLIGLFFNASALICLYSPPKITSGVFVYLKALLILDHCLILITSATILIPQFCDNHHSSHHTFYELCMLERRFLKYTMPRIESTVNSMHAWTIASLSVHRYWKISRPVVSRMKDTVKRAHIIVFIVLSITFIFRLPIFLIELQVKEKPELLIRRRPTATEFLSLYRIVYHSFLEPILCNVLPFLAMSIFSILTLSEICRSAHFHYSQFSFEGKGVKKVASSQPLRTCLQKKADALRQKQELRATISIVLIILLYLVFHSLQLYDVVRKWQLLFSSECPTRRDYLQSHIGTVLSLLSATVDAFVFIAFTNRLRQYVQMLIRKTSRTLSNSSEPPLSPRTTTTIEAAPLTATSSRSYRQDGTFV</sequence>
<evidence type="ECO:0000256" key="2">
    <source>
        <dbReference type="ARBA" id="ARBA00022692"/>
    </source>
</evidence>
<evidence type="ECO:0000256" key="5">
    <source>
        <dbReference type="SAM" id="Phobius"/>
    </source>
</evidence>
<protein>
    <recommendedName>
        <fullName evidence="6">G-protein coupled receptors family 1 profile domain-containing protein</fullName>
    </recommendedName>
</protein>
<feature type="transmembrane region" description="Helical" evidence="5">
    <location>
        <begin position="63"/>
        <end position="87"/>
    </location>
</feature>
<dbReference type="EMBL" id="JAUCMV010000005">
    <property type="protein sequence ID" value="KAK0397417.1"/>
    <property type="molecule type" value="Genomic_DNA"/>
</dbReference>
<evidence type="ECO:0000256" key="3">
    <source>
        <dbReference type="ARBA" id="ARBA00022989"/>
    </source>
</evidence>
<evidence type="ECO:0000259" key="6">
    <source>
        <dbReference type="PROSITE" id="PS50262"/>
    </source>
</evidence>
<feature type="transmembrane region" description="Helical" evidence="5">
    <location>
        <begin position="321"/>
        <end position="345"/>
    </location>
</feature>
<accession>A0AA39H1C4</accession>
<dbReference type="PANTHER" id="PTHR46641:SF6">
    <property type="entry name" value="G-PROTEIN COUPLED RECEPTORS FAMILY 1 PROFILE DOMAIN-CONTAINING PROTEIN"/>
    <property type="match status" value="1"/>
</dbReference>
<evidence type="ECO:0000313" key="8">
    <source>
        <dbReference type="Proteomes" id="UP001175271"/>
    </source>
</evidence>